<dbReference type="Pfam" id="PF17677">
    <property type="entry name" value="Glyco_hydro38C2"/>
    <property type="match status" value="1"/>
</dbReference>
<organism evidence="2 3">
    <name type="scientific">Paenibacillus phytorum</name>
    <dbReference type="NCBI Taxonomy" id="2654977"/>
    <lineage>
        <taxon>Bacteria</taxon>
        <taxon>Bacillati</taxon>
        <taxon>Bacillota</taxon>
        <taxon>Bacilli</taxon>
        <taxon>Bacillales</taxon>
        <taxon>Paenibacillaceae</taxon>
        <taxon>Paenibacillus</taxon>
    </lineage>
</organism>
<feature type="domain" description="Glycosyl hydrolases family 38 C-terminal" evidence="1">
    <location>
        <begin position="20"/>
        <end position="84"/>
    </location>
</feature>
<proteinExistence type="predicted"/>
<dbReference type="EMBL" id="WHOA01000119">
    <property type="protein sequence ID" value="NOU73185.1"/>
    <property type="molecule type" value="Genomic_DNA"/>
</dbReference>
<dbReference type="InterPro" id="IPR041147">
    <property type="entry name" value="GH38_C"/>
</dbReference>
<evidence type="ECO:0000313" key="3">
    <source>
        <dbReference type="Proteomes" id="UP000616779"/>
    </source>
</evidence>
<protein>
    <recommendedName>
        <fullName evidence="1">Glycosyl hydrolases family 38 C-terminal domain-containing protein</fullName>
    </recommendedName>
</protein>
<keyword evidence="3" id="KW-1185">Reference proteome</keyword>
<dbReference type="Proteomes" id="UP000616779">
    <property type="component" value="Unassembled WGS sequence"/>
</dbReference>
<reference evidence="2 3" key="1">
    <citation type="submission" date="2019-10" db="EMBL/GenBank/DDBJ databases">
        <title>Description of Paenibacillus terrestris sp. nov.</title>
        <authorList>
            <person name="Carlier A."/>
            <person name="Qi S."/>
        </authorList>
    </citation>
    <scope>NUCLEOTIDE SEQUENCE [LARGE SCALE GENOMIC DNA]</scope>
    <source>
        <strain evidence="2 3">LMG 31458</strain>
    </source>
</reference>
<evidence type="ECO:0000313" key="2">
    <source>
        <dbReference type="EMBL" id="NOU73185.1"/>
    </source>
</evidence>
<name>A0ABX1XX88_9BACL</name>
<comment type="caution">
    <text evidence="2">The sequence shown here is derived from an EMBL/GenBank/DDBJ whole genome shotgun (WGS) entry which is preliminary data.</text>
</comment>
<gene>
    <name evidence="2" type="ORF">GC098_17450</name>
</gene>
<sequence>MEDVSVQFIEISGSGVQIFDIKPAEEGNIVRLSNCTDQLVATQLHFPSRKIEAVFKTNVLEVKQMEMNININGSLELNLEANQILLLLMILE</sequence>
<evidence type="ECO:0000259" key="1">
    <source>
        <dbReference type="Pfam" id="PF17677"/>
    </source>
</evidence>
<accession>A0ABX1XX88</accession>